<comment type="caution">
    <text evidence="1">The sequence shown here is derived from an EMBL/GenBank/DDBJ whole genome shotgun (WGS) entry which is preliminary data.</text>
</comment>
<organism evidence="1 2">
    <name type="scientific">Naganishia cerealis</name>
    <dbReference type="NCBI Taxonomy" id="610337"/>
    <lineage>
        <taxon>Eukaryota</taxon>
        <taxon>Fungi</taxon>
        <taxon>Dikarya</taxon>
        <taxon>Basidiomycota</taxon>
        <taxon>Agaricomycotina</taxon>
        <taxon>Tremellomycetes</taxon>
        <taxon>Filobasidiales</taxon>
        <taxon>Filobasidiaceae</taxon>
        <taxon>Naganishia</taxon>
    </lineage>
</organism>
<gene>
    <name evidence="1" type="ORF">QFC19_002404</name>
</gene>
<dbReference type="EMBL" id="JASBWR010000020">
    <property type="protein sequence ID" value="KAJ9108420.1"/>
    <property type="molecule type" value="Genomic_DNA"/>
</dbReference>
<accession>A0ACC2WBC7</accession>
<evidence type="ECO:0000313" key="1">
    <source>
        <dbReference type="EMBL" id="KAJ9108420.1"/>
    </source>
</evidence>
<evidence type="ECO:0000313" key="2">
    <source>
        <dbReference type="Proteomes" id="UP001241377"/>
    </source>
</evidence>
<protein>
    <submittedName>
        <fullName evidence="1">Uncharacterized protein</fullName>
    </submittedName>
</protein>
<proteinExistence type="predicted"/>
<sequence>MEGVSKLTEMGFSAEQAQKALKATNGDMEAAIAYLFEEPIEVSPPIGASNNTLNQPNRNHKSVESVEIRNPMDVPDFSELQAQETHTNQTDPLHFEHYEYSGDGEVRPQFNEESRMAQGSNSSSSSLPDTRTEDLDVQMRSDRLASDDENSEPSTPSIYDDEEMMMTRSKDTPPVILIDRVGSRENVMVPLLTILAQLPRFRDLVWGADLGPYCDTWYKGDDKISPELELRRVIAYLSGLGHRAFISSHGVIRSLSEGGTYGLELDELVPKMYEALIHYASDSVAMQNLLQSTVESVEEDIQNKMYLFEVDLEYRASTVYDTLNGLFWSQDLQNLGNIRLKETGNVLTVQFLGDDEHYEIQPLDIDEEFYPQIYAKSHSDQLLNMHQQKLEVGQKRVSVTNKIMLWSSFEGKRVPLFLEQVTNYLKEQNDEETVDDILAIKTQTAEEVAMLNKELEHINQQYSQLDVTNPNNVIKTFGQDGREAPPSYVLAGVVFSDIEYYYRTTDGQWIYICYETSNTGQVVGYSIEKREFFVLKEQIKQRSRDASMVITLVYVLRDEYRKSNKSDTHKSDNSNFQSFFDTDDARLEVPLIPELAADSP</sequence>
<name>A0ACC2WBC7_9TREE</name>
<dbReference type="Proteomes" id="UP001241377">
    <property type="component" value="Unassembled WGS sequence"/>
</dbReference>
<keyword evidence="2" id="KW-1185">Reference proteome</keyword>
<reference evidence="1" key="1">
    <citation type="submission" date="2023-04" db="EMBL/GenBank/DDBJ databases">
        <title>Draft Genome sequencing of Naganishia species isolated from polar environments using Oxford Nanopore Technology.</title>
        <authorList>
            <person name="Leo P."/>
            <person name="Venkateswaran K."/>
        </authorList>
    </citation>
    <scope>NUCLEOTIDE SEQUENCE</scope>
    <source>
        <strain evidence="1">MNA-CCFEE 5261</strain>
    </source>
</reference>